<accession>A0A8S5RIE1</accession>
<proteinExistence type="predicted"/>
<organism evidence="1">
    <name type="scientific">virus sp. ctML55</name>
    <dbReference type="NCBI Taxonomy" id="2827627"/>
    <lineage>
        <taxon>Viruses</taxon>
    </lineage>
</organism>
<dbReference type="EMBL" id="BK059105">
    <property type="protein sequence ID" value="DAE30740.1"/>
    <property type="molecule type" value="Genomic_DNA"/>
</dbReference>
<sequence>MIGQATSPIVAAVNALQSDVNGIKCKLPETVTLPYSCATAVPT</sequence>
<reference evidence="1" key="1">
    <citation type="journal article" date="2021" name="Proc. Natl. Acad. Sci. U.S.A.">
        <title>A Catalog of Tens of Thousands of Viruses from Human Metagenomes Reveals Hidden Associations with Chronic Diseases.</title>
        <authorList>
            <person name="Tisza M.J."/>
            <person name="Buck C.B."/>
        </authorList>
    </citation>
    <scope>NUCLEOTIDE SEQUENCE</scope>
    <source>
        <strain evidence="1">CtML55</strain>
    </source>
</reference>
<name>A0A8S5RIE1_9VIRU</name>
<protein>
    <submittedName>
        <fullName evidence="1">Uncharacterized protein</fullName>
    </submittedName>
</protein>
<evidence type="ECO:0000313" key="1">
    <source>
        <dbReference type="EMBL" id="DAE30740.1"/>
    </source>
</evidence>